<reference evidence="2 3" key="1">
    <citation type="submission" date="2024-01" db="EMBL/GenBank/DDBJ databases">
        <title>Genome assemblies of Stephania.</title>
        <authorList>
            <person name="Yang L."/>
        </authorList>
    </citation>
    <scope>NUCLEOTIDE SEQUENCE [LARGE SCALE GENOMIC DNA]</scope>
    <source>
        <strain evidence="2">YNDBR</strain>
        <tissue evidence="2">Leaf</tissue>
    </source>
</reference>
<evidence type="ECO:0000256" key="1">
    <source>
        <dbReference type="SAM" id="MobiDB-lite"/>
    </source>
</evidence>
<evidence type="ECO:0000313" key="3">
    <source>
        <dbReference type="Proteomes" id="UP001420932"/>
    </source>
</evidence>
<feature type="region of interest" description="Disordered" evidence="1">
    <location>
        <begin position="1"/>
        <end position="39"/>
    </location>
</feature>
<dbReference type="EMBL" id="JBBNAF010000001">
    <property type="protein sequence ID" value="KAK9168795.1"/>
    <property type="molecule type" value="Genomic_DNA"/>
</dbReference>
<sequence length="269" mass="29351">MAITPSLSATHTITATPQTAETEIAPNTTTSGPREPAPPGIVARVSGSFSGRIQVSEGVGVRVEALQLRILREIWVTMSAMMVILLLVGQALREFSSGKLISVTRLTVSRLVDQLTTVDRSRDVVLWFPNHGSIAPGSLVSREGVSPSLTTMGAGTKCFGRRSYCQRTIKPPLDAKLWEICHPILQECGISKWIEHYQVVLEPAHRLIVVSRKICEILVNLKWAVLSTPSEKGGGKDLGEQIHHRRSGMVAVDCRHQVEEGPPLRAPSM</sequence>
<proteinExistence type="predicted"/>
<protein>
    <submittedName>
        <fullName evidence="2">Uncharacterized protein</fullName>
    </submittedName>
</protein>
<feature type="compositionally biased region" description="Polar residues" evidence="1">
    <location>
        <begin position="1"/>
        <end position="32"/>
    </location>
</feature>
<evidence type="ECO:0000313" key="2">
    <source>
        <dbReference type="EMBL" id="KAK9168795.1"/>
    </source>
</evidence>
<comment type="caution">
    <text evidence="2">The sequence shown here is derived from an EMBL/GenBank/DDBJ whole genome shotgun (WGS) entry which is preliminary data.</text>
</comment>
<keyword evidence="3" id="KW-1185">Reference proteome</keyword>
<gene>
    <name evidence="2" type="ORF">Syun_000935</name>
</gene>
<name>A0AAP0LFN7_9MAGN</name>
<dbReference type="AlphaFoldDB" id="A0AAP0LFN7"/>
<dbReference type="Proteomes" id="UP001420932">
    <property type="component" value="Unassembled WGS sequence"/>
</dbReference>
<organism evidence="2 3">
    <name type="scientific">Stephania yunnanensis</name>
    <dbReference type="NCBI Taxonomy" id="152371"/>
    <lineage>
        <taxon>Eukaryota</taxon>
        <taxon>Viridiplantae</taxon>
        <taxon>Streptophyta</taxon>
        <taxon>Embryophyta</taxon>
        <taxon>Tracheophyta</taxon>
        <taxon>Spermatophyta</taxon>
        <taxon>Magnoliopsida</taxon>
        <taxon>Ranunculales</taxon>
        <taxon>Menispermaceae</taxon>
        <taxon>Menispermoideae</taxon>
        <taxon>Cissampelideae</taxon>
        <taxon>Stephania</taxon>
    </lineage>
</organism>
<accession>A0AAP0LFN7</accession>